<keyword evidence="7" id="KW-1185">Reference proteome</keyword>
<evidence type="ECO:0000256" key="3">
    <source>
        <dbReference type="ARBA" id="ARBA00023163"/>
    </source>
</evidence>
<dbReference type="GO" id="GO:0000976">
    <property type="term" value="F:transcription cis-regulatory region binding"/>
    <property type="evidence" value="ECO:0007669"/>
    <property type="project" value="TreeGrafter"/>
</dbReference>
<dbReference type="SUPFAM" id="SSF46689">
    <property type="entry name" value="Homeodomain-like"/>
    <property type="match status" value="1"/>
</dbReference>
<feature type="DNA-binding region" description="H-T-H motif" evidence="4">
    <location>
        <begin position="24"/>
        <end position="43"/>
    </location>
</feature>
<dbReference type="Pfam" id="PF00440">
    <property type="entry name" value="TetR_N"/>
    <property type="match status" value="1"/>
</dbReference>
<organism evidence="6 7">
    <name type="scientific">Aeromonas simiae</name>
    <dbReference type="NCBI Taxonomy" id="218936"/>
    <lineage>
        <taxon>Bacteria</taxon>
        <taxon>Pseudomonadati</taxon>
        <taxon>Pseudomonadota</taxon>
        <taxon>Gammaproteobacteria</taxon>
        <taxon>Aeromonadales</taxon>
        <taxon>Aeromonadaceae</taxon>
        <taxon>Aeromonas</taxon>
    </lineage>
</organism>
<dbReference type="InterPro" id="IPR009057">
    <property type="entry name" value="Homeodomain-like_sf"/>
</dbReference>
<dbReference type="PRINTS" id="PR00455">
    <property type="entry name" value="HTHTETR"/>
</dbReference>
<dbReference type="InterPro" id="IPR050109">
    <property type="entry name" value="HTH-type_TetR-like_transc_reg"/>
</dbReference>
<dbReference type="EMBL" id="CP040449">
    <property type="protein sequence ID" value="QFI56190.1"/>
    <property type="molecule type" value="Genomic_DNA"/>
</dbReference>
<accession>A0A5J6X0A1</accession>
<dbReference type="InterPro" id="IPR023772">
    <property type="entry name" value="DNA-bd_HTH_TetR-type_CS"/>
</dbReference>
<dbReference type="PROSITE" id="PS50977">
    <property type="entry name" value="HTH_TETR_2"/>
    <property type="match status" value="1"/>
</dbReference>
<dbReference type="KEGG" id="asim:FE240_16820"/>
<dbReference type="PANTHER" id="PTHR30055:SF207">
    <property type="entry name" value="HTH-TYPE TRANSCRIPTIONAL REPRESSOR FATR"/>
    <property type="match status" value="1"/>
</dbReference>
<evidence type="ECO:0000256" key="2">
    <source>
        <dbReference type="ARBA" id="ARBA00023125"/>
    </source>
</evidence>
<keyword evidence="1" id="KW-0805">Transcription regulation</keyword>
<dbReference type="Pfam" id="PF22604">
    <property type="entry name" value="TetR_HI_0893_C"/>
    <property type="match status" value="1"/>
</dbReference>
<gene>
    <name evidence="6" type="ORF">FE240_16820</name>
</gene>
<dbReference type="FunFam" id="1.10.10.60:FF:000141">
    <property type="entry name" value="TetR family transcriptional regulator"/>
    <property type="match status" value="1"/>
</dbReference>
<dbReference type="InterPro" id="IPR054422">
    <property type="entry name" value="TetR-like_HI_0893_C"/>
</dbReference>
<keyword evidence="2 4" id="KW-0238">DNA-binding</keyword>
<dbReference type="PROSITE" id="PS01081">
    <property type="entry name" value="HTH_TETR_1"/>
    <property type="match status" value="1"/>
</dbReference>
<dbReference type="GO" id="GO:0003700">
    <property type="term" value="F:DNA-binding transcription factor activity"/>
    <property type="evidence" value="ECO:0007669"/>
    <property type="project" value="TreeGrafter"/>
</dbReference>
<dbReference type="PANTHER" id="PTHR30055">
    <property type="entry name" value="HTH-TYPE TRANSCRIPTIONAL REGULATOR RUTR"/>
    <property type="match status" value="1"/>
</dbReference>
<dbReference type="AlphaFoldDB" id="A0A5J6X0A1"/>
<dbReference type="Proteomes" id="UP000594034">
    <property type="component" value="Chromosome"/>
</dbReference>
<evidence type="ECO:0000256" key="4">
    <source>
        <dbReference type="PROSITE-ProRule" id="PRU00335"/>
    </source>
</evidence>
<evidence type="ECO:0000259" key="5">
    <source>
        <dbReference type="PROSITE" id="PS50977"/>
    </source>
</evidence>
<keyword evidence="3" id="KW-0804">Transcription</keyword>
<feature type="domain" description="HTH tetR-type" evidence="5">
    <location>
        <begin position="1"/>
        <end position="61"/>
    </location>
</feature>
<evidence type="ECO:0000313" key="7">
    <source>
        <dbReference type="Proteomes" id="UP000594034"/>
    </source>
</evidence>
<dbReference type="InterPro" id="IPR001647">
    <property type="entry name" value="HTH_TetR"/>
</dbReference>
<sequence>MDKRERIFQATEELLAEKGFHGLSMSMVAKHANVATGTIYRYFTDKNDLLRQLYIHVNAQALEALYVDHDPQLTPFEQYRRFWLNAYRLITEDADCLCCKSQYEASPHYEEIERDPQIQAMWQPLYDFFEHGRQQGLFIDLPSRVLCTLSLDSVVHIAQLIRLMDEPLDASQIDSVILASWRAVLQPTTPSQE</sequence>
<protein>
    <submittedName>
        <fullName evidence="6">TetR/AcrR family transcriptional regulator</fullName>
    </submittedName>
</protein>
<reference evidence="6 7" key="1">
    <citation type="submission" date="2019-05" db="EMBL/GenBank/DDBJ databases">
        <title>OXA-830, a novel chromosomally encoded expanded-spectrum class D beta-lactamase in Aeromonas simiae.</title>
        <authorList>
            <person name="Zhou W."/>
            <person name="Chen Q."/>
        </authorList>
    </citation>
    <scope>NUCLEOTIDE SEQUENCE [LARGE SCALE GENOMIC DNA]</scope>
    <source>
        <strain evidence="6 7">A6</strain>
    </source>
</reference>
<name>A0A5J6X0A1_9GAMM</name>
<evidence type="ECO:0000313" key="6">
    <source>
        <dbReference type="EMBL" id="QFI56190.1"/>
    </source>
</evidence>
<proteinExistence type="predicted"/>
<evidence type="ECO:0000256" key="1">
    <source>
        <dbReference type="ARBA" id="ARBA00023015"/>
    </source>
</evidence>
<dbReference type="Gene3D" id="1.10.357.10">
    <property type="entry name" value="Tetracycline Repressor, domain 2"/>
    <property type="match status" value="1"/>
</dbReference>